<evidence type="ECO:0000256" key="3">
    <source>
        <dbReference type="SAM" id="MobiDB-lite"/>
    </source>
</evidence>
<proteinExistence type="predicted"/>
<dbReference type="Pfam" id="PF00385">
    <property type="entry name" value="Chromo"/>
    <property type="match status" value="1"/>
</dbReference>
<organism evidence="5 6">
    <name type="scientific">Planoprotostelium fungivorum</name>
    <dbReference type="NCBI Taxonomy" id="1890364"/>
    <lineage>
        <taxon>Eukaryota</taxon>
        <taxon>Amoebozoa</taxon>
        <taxon>Evosea</taxon>
        <taxon>Variosea</taxon>
        <taxon>Cavosteliida</taxon>
        <taxon>Cavosteliaceae</taxon>
        <taxon>Planoprotostelium</taxon>
    </lineage>
</organism>
<evidence type="ECO:0000256" key="1">
    <source>
        <dbReference type="ARBA" id="ARBA00004123"/>
    </source>
</evidence>
<keyword evidence="6" id="KW-1185">Reference proteome</keyword>
<protein>
    <submittedName>
        <fullName evidence="5">Retrotransposable element protein</fullName>
    </submittedName>
</protein>
<reference evidence="5 6" key="1">
    <citation type="journal article" date="2018" name="Genome Biol. Evol.">
        <title>Multiple Roots of Fruiting Body Formation in Amoebozoa.</title>
        <authorList>
            <person name="Hillmann F."/>
            <person name="Forbes G."/>
            <person name="Novohradska S."/>
            <person name="Ferling I."/>
            <person name="Riege K."/>
            <person name="Groth M."/>
            <person name="Westermann M."/>
            <person name="Marz M."/>
            <person name="Spaller T."/>
            <person name="Winckler T."/>
            <person name="Schaap P."/>
            <person name="Glockner G."/>
        </authorList>
    </citation>
    <scope>NUCLEOTIDE SEQUENCE [LARGE SCALE GENOMIC DNA]</scope>
    <source>
        <strain evidence="5 6">Jena</strain>
    </source>
</reference>
<name>A0A2P6NVK8_9EUKA</name>
<gene>
    <name evidence="5" type="ORF">PROFUN_04421</name>
</gene>
<accession>A0A2P6NVK8</accession>
<feature type="domain" description="Chromo" evidence="4">
    <location>
        <begin position="56"/>
        <end position="114"/>
    </location>
</feature>
<dbReference type="PROSITE" id="PS50013">
    <property type="entry name" value="CHROMO_2"/>
    <property type="match status" value="1"/>
</dbReference>
<feature type="region of interest" description="Disordered" evidence="3">
    <location>
        <begin position="109"/>
        <end position="140"/>
    </location>
</feature>
<evidence type="ECO:0000313" key="6">
    <source>
        <dbReference type="Proteomes" id="UP000241769"/>
    </source>
</evidence>
<dbReference type="PANTHER" id="PTHR22812">
    <property type="entry name" value="CHROMOBOX PROTEIN"/>
    <property type="match status" value="1"/>
</dbReference>
<dbReference type="Gene3D" id="2.40.50.40">
    <property type="match status" value="1"/>
</dbReference>
<dbReference type="InterPro" id="IPR023780">
    <property type="entry name" value="Chromo_domain"/>
</dbReference>
<dbReference type="GO" id="GO:0005634">
    <property type="term" value="C:nucleus"/>
    <property type="evidence" value="ECO:0007669"/>
    <property type="project" value="UniProtKB-SubCell"/>
</dbReference>
<dbReference type="STRING" id="1890364.A0A2P6NVK8"/>
<evidence type="ECO:0000256" key="2">
    <source>
        <dbReference type="ARBA" id="ARBA00023242"/>
    </source>
</evidence>
<keyword evidence="2" id="KW-0539">Nucleus</keyword>
<dbReference type="SUPFAM" id="SSF54160">
    <property type="entry name" value="Chromo domain-like"/>
    <property type="match status" value="1"/>
</dbReference>
<dbReference type="Proteomes" id="UP000241769">
    <property type="component" value="Unassembled WGS sequence"/>
</dbReference>
<dbReference type="InParanoid" id="A0A2P6NVK8"/>
<dbReference type="EMBL" id="MDYQ01000015">
    <property type="protein sequence ID" value="PRP87993.1"/>
    <property type="molecule type" value="Genomic_DNA"/>
</dbReference>
<comment type="caution">
    <text evidence="5">The sequence shown here is derived from an EMBL/GenBank/DDBJ whole genome shotgun (WGS) entry which is preliminary data.</text>
</comment>
<dbReference type="InterPro" id="IPR000953">
    <property type="entry name" value="Chromo/chromo_shadow_dom"/>
</dbReference>
<dbReference type="InterPro" id="IPR016197">
    <property type="entry name" value="Chromo-like_dom_sf"/>
</dbReference>
<dbReference type="SMART" id="SM00298">
    <property type="entry name" value="CHROMO"/>
    <property type="match status" value="1"/>
</dbReference>
<sequence length="140" mass="16457">CQTTTRIIKLLNPKPPPLTIHPVFHVSLLKPFKLNPFKRTSPKQTVIEDKPNNTQYKVERILDSRIYCKHLQYLIKWKGYADNKNSWSYHYNVLAPEEIALFHQQEPLAPSKSNPVDCHLSEKKATTSLPSKKPWRTRRR</sequence>
<feature type="non-terminal residue" evidence="5">
    <location>
        <position position="1"/>
    </location>
</feature>
<evidence type="ECO:0000313" key="5">
    <source>
        <dbReference type="EMBL" id="PRP87993.1"/>
    </source>
</evidence>
<dbReference type="OrthoDB" id="2439357at2759"/>
<evidence type="ECO:0000259" key="4">
    <source>
        <dbReference type="PROSITE" id="PS50013"/>
    </source>
</evidence>
<dbReference type="InterPro" id="IPR051219">
    <property type="entry name" value="Heterochromatin_chromo-domain"/>
</dbReference>
<comment type="subcellular location">
    <subcellularLocation>
        <location evidence="1">Nucleus</location>
    </subcellularLocation>
</comment>
<dbReference type="AlphaFoldDB" id="A0A2P6NVK8"/>